<dbReference type="AlphaFoldDB" id="G5EC01"/>
<evidence type="ECO:0000313" key="3">
    <source>
        <dbReference type="EMBL" id="CAQ16169.1"/>
    </source>
</evidence>
<dbReference type="WormBase" id="ZK384.6">
    <property type="protein sequence ID" value="CE42319"/>
    <property type="gene ID" value="WBGene00077655"/>
    <property type="gene designation" value="asp-19"/>
</dbReference>
<protein>
    <submittedName>
        <fullName evidence="3">Peptidase A1 domain-containing protein</fullName>
    </submittedName>
</protein>
<dbReference type="OrthoDB" id="5853681at2759"/>
<dbReference type="GO" id="GO:0006508">
    <property type="term" value="P:proteolysis"/>
    <property type="evidence" value="ECO:0000318"/>
    <property type="project" value="GO_Central"/>
</dbReference>
<dbReference type="EMBL" id="BX284605">
    <property type="protein sequence ID" value="CAQ16169.1"/>
    <property type="molecule type" value="Genomic_DNA"/>
</dbReference>
<reference evidence="3 4" key="1">
    <citation type="journal article" date="1998" name="Science">
        <title>Genome sequence of the nematode C. elegans: a platform for investigating biology.</title>
        <authorList>
            <consortium name="The C. elegans sequencing consortium"/>
            <person name="Sulson J.E."/>
            <person name="Waterston R."/>
        </authorList>
    </citation>
    <scope>NUCLEOTIDE SEQUENCE [LARGE SCALE GENOMIC DNA]</scope>
    <source>
        <strain evidence="3 4">Bristol N2</strain>
    </source>
</reference>
<dbReference type="FunFam" id="2.40.70.10:FF:000008">
    <property type="entry name" value="Cathepsin D"/>
    <property type="match status" value="1"/>
</dbReference>
<dbReference type="eggNOG" id="KOG1339">
    <property type="taxonomic scope" value="Eukaryota"/>
</dbReference>
<dbReference type="CDD" id="cd05471">
    <property type="entry name" value="pepsin_like"/>
    <property type="match status" value="1"/>
</dbReference>
<dbReference type="CTD" id="6418790"/>
<sequence length="223" mass="24505">MKLLLFLVTTCSAALFQASINCKRFNQQANRYFNFDDSCIGNITIGTPPQSASVFMDTTSANWWVIGSKCTSANCNGYSGIRKHKFNTTKSTSFVEGNRTFSTEYGLCTGYLGTDTVQMGGLTITKQELGIATIVGLGFGLKPYVGIFELAWPALSVDQVTPPMQKLISQNQLDAPMFTIWLDQKDQGVYVGYTGLITYGGFDNKNCDANVTYVALSSKTFWQ</sequence>
<dbReference type="GO" id="GO:0005764">
    <property type="term" value="C:lysosome"/>
    <property type="evidence" value="ECO:0000318"/>
    <property type="project" value="GO_Central"/>
</dbReference>
<dbReference type="Proteomes" id="UP000001940">
    <property type="component" value="Chromosome V"/>
</dbReference>
<dbReference type="PRINTS" id="PR00792">
    <property type="entry name" value="PEPSIN"/>
</dbReference>
<dbReference type="MEROPS" id="S24.003"/>
<dbReference type="GeneID" id="6418790"/>
<dbReference type="PANTHER" id="PTHR47966:SF8">
    <property type="entry name" value="ASPARTIC PROTEASE 1-RELATED"/>
    <property type="match status" value="1"/>
</dbReference>
<accession>G5EC01</accession>
<dbReference type="PROSITE" id="PS51767">
    <property type="entry name" value="PEPTIDASE_A1"/>
    <property type="match status" value="1"/>
</dbReference>
<evidence type="ECO:0000259" key="2">
    <source>
        <dbReference type="PROSITE" id="PS51767"/>
    </source>
</evidence>
<dbReference type="STRING" id="6239.ZK384.6.1"/>
<dbReference type="KEGG" id="cel:CELE_ZK384.6"/>
<evidence type="ECO:0000313" key="4">
    <source>
        <dbReference type="Proteomes" id="UP000001940"/>
    </source>
</evidence>
<dbReference type="AGR" id="WB:WBGene00077655"/>
<gene>
    <name evidence="3 5" type="primary">asp-19</name>
    <name evidence="3" type="ORF">CELE_ZK384.6</name>
    <name evidence="5" type="ORF">ZK384.6</name>
</gene>
<dbReference type="Pfam" id="PF00026">
    <property type="entry name" value="Asp"/>
    <property type="match status" value="1"/>
</dbReference>
<dbReference type="OMA" id="WENAYLL"/>
<keyword evidence="4" id="KW-1185">Reference proteome</keyword>
<dbReference type="InterPro" id="IPR033121">
    <property type="entry name" value="PEPTIDASE_A1"/>
</dbReference>
<evidence type="ECO:0000313" key="5">
    <source>
        <dbReference type="WormBase" id="ZK384.6"/>
    </source>
</evidence>
<dbReference type="SUPFAM" id="SSF50630">
    <property type="entry name" value="Acid proteases"/>
    <property type="match status" value="1"/>
</dbReference>
<dbReference type="Gene3D" id="2.40.70.10">
    <property type="entry name" value="Acid Proteases"/>
    <property type="match status" value="1"/>
</dbReference>
<dbReference type="InterPro" id="IPR021109">
    <property type="entry name" value="Peptidase_aspartic_dom_sf"/>
</dbReference>
<feature type="domain" description="Peptidase A1" evidence="2">
    <location>
        <begin position="39"/>
        <end position="223"/>
    </location>
</feature>
<dbReference type="InParanoid" id="G5EC01"/>
<dbReference type="InterPro" id="IPR034164">
    <property type="entry name" value="Pepsin-like_dom"/>
</dbReference>
<dbReference type="PhylomeDB" id="G5EC01"/>
<dbReference type="GO" id="GO:0004190">
    <property type="term" value="F:aspartic-type endopeptidase activity"/>
    <property type="evidence" value="ECO:0000318"/>
    <property type="project" value="GO_Central"/>
</dbReference>
<dbReference type="RefSeq" id="NP_001123079.1">
    <property type="nucleotide sequence ID" value="NM_001129607.1"/>
</dbReference>
<organism evidence="3 4">
    <name type="scientific">Caenorhabditis elegans</name>
    <dbReference type="NCBI Taxonomy" id="6239"/>
    <lineage>
        <taxon>Eukaryota</taxon>
        <taxon>Metazoa</taxon>
        <taxon>Ecdysozoa</taxon>
        <taxon>Nematoda</taxon>
        <taxon>Chromadorea</taxon>
        <taxon>Rhabditida</taxon>
        <taxon>Rhabditina</taxon>
        <taxon>Rhabditomorpha</taxon>
        <taxon>Rhabditoidea</taxon>
        <taxon>Rhabditidae</taxon>
        <taxon>Peloderinae</taxon>
        <taxon>Caenorhabditis</taxon>
    </lineage>
</organism>
<dbReference type="PANTHER" id="PTHR47966">
    <property type="entry name" value="BETA-SITE APP-CLEAVING ENZYME, ISOFORM A-RELATED"/>
    <property type="match status" value="1"/>
</dbReference>
<dbReference type="HOGENOM" id="CLU_1241109_0_0_1"/>
<proteinExistence type="inferred from homology"/>
<dbReference type="Reactome" id="R-CEL-2022377">
    <property type="pathway name" value="Metabolism of Angiotensinogen to Angiotensins"/>
</dbReference>
<dbReference type="SMR" id="G5EC01"/>
<dbReference type="InterPro" id="IPR001461">
    <property type="entry name" value="Aspartic_peptidase_A1"/>
</dbReference>
<dbReference type="GO" id="GO:0006915">
    <property type="term" value="P:apoptotic process"/>
    <property type="evidence" value="ECO:0000318"/>
    <property type="project" value="GO_Central"/>
</dbReference>
<dbReference type="MEROPS" id="A01.A87"/>
<evidence type="ECO:0000256" key="1">
    <source>
        <dbReference type="ARBA" id="ARBA00007447"/>
    </source>
</evidence>
<dbReference type="PaxDb" id="6239-ZK384.6"/>
<name>G5EC01_CAEEL</name>
<comment type="similarity">
    <text evidence="1">Belongs to the peptidase A1 family.</text>
</comment>
<dbReference type="FunCoup" id="G5EC01">
    <property type="interactions" value="13"/>
</dbReference>